<dbReference type="EMBL" id="JBHUHO010000032">
    <property type="protein sequence ID" value="MFD2116872.1"/>
    <property type="molecule type" value="Genomic_DNA"/>
</dbReference>
<keyword evidence="1" id="KW-0812">Transmembrane</keyword>
<dbReference type="GO" id="GO:0006508">
    <property type="term" value="P:proteolysis"/>
    <property type="evidence" value="ECO:0007669"/>
    <property type="project" value="UniProtKB-KW"/>
</dbReference>
<dbReference type="InterPro" id="IPR008269">
    <property type="entry name" value="Lon_proteolytic"/>
</dbReference>
<dbReference type="Gene3D" id="3.30.230.10">
    <property type="match status" value="1"/>
</dbReference>
<evidence type="ECO:0000313" key="4">
    <source>
        <dbReference type="Proteomes" id="UP001597362"/>
    </source>
</evidence>
<protein>
    <submittedName>
        <fullName evidence="3">S16 family serine protease</fullName>
        <ecNumber evidence="3">3.4.21.-</ecNumber>
    </submittedName>
</protein>
<dbReference type="Proteomes" id="UP001597362">
    <property type="component" value="Unassembled WGS sequence"/>
</dbReference>
<evidence type="ECO:0000256" key="1">
    <source>
        <dbReference type="SAM" id="Phobius"/>
    </source>
</evidence>
<evidence type="ECO:0000313" key="3">
    <source>
        <dbReference type="EMBL" id="MFD2116872.1"/>
    </source>
</evidence>
<accession>A0ABW4YMA1</accession>
<keyword evidence="1" id="KW-1133">Transmembrane helix</keyword>
<feature type="transmembrane region" description="Helical" evidence="1">
    <location>
        <begin position="7"/>
        <end position="27"/>
    </location>
</feature>
<dbReference type="PANTHER" id="PTHR10046">
    <property type="entry name" value="ATP DEPENDENT LON PROTEASE FAMILY MEMBER"/>
    <property type="match status" value="1"/>
</dbReference>
<dbReference type="InterPro" id="IPR027065">
    <property type="entry name" value="Lon_Prtase"/>
</dbReference>
<feature type="domain" description="Lon proteolytic" evidence="2">
    <location>
        <begin position="254"/>
        <end position="349"/>
    </location>
</feature>
<gene>
    <name evidence="3" type="ORF">ACFSJH_14180</name>
</gene>
<dbReference type="Pfam" id="PF05362">
    <property type="entry name" value="Lon_C"/>
    <property type="match status" value="1"/>
</dbReference>
<keyword evidence="3" id="KW-0645">Protease</keyword>
<proteinExistence type="predicted"/>
<dbReference type="PROSITE" id="PS51257">
    <property type="entry name" value="PROKAR_LIPOPROTEIN"/>
    <property type="match status" value="1"/>
</dbReference>
<dbReference type="SUPFAM" id="SSF54211">
    <property type="entry name" value="Ribosomal protein S5 domain 2-like"/>
    <property type="match status" value="1"/>
</dbReference>
<dbReference type="InterPro" id="IPR014721">
    <property type="entry name" value="Ribsml_uS5_D2-typ_fold_subgr"/>
</dbReference>
<dbReference type="GO" id="GO:0008233">
    <property type="term" value="F:peptidase activity"/>
    <property type="evidence" value="ECO:0007669"/>
    <property type="project" value="UniProtKB-KW"/>
</dbReference>
<sequence length="356" mass="38922">MRKKISIWRNVLLGIVVSACGMWLLLYSTTPFVIYEPGIAVPVHSMIEVGVEPQTESDGEWLITAVKLTEPNFLYTIAAIFDADKSVKLKKTVFQGQSKRQYANYLNVVMNSSQHAAIEAAYRYAGIPYTNQLAAITVTEVVQQSLKNSELHTTDVVFQVGDQLLGIVDEQAFTSLDDMVARLIPGRHGQIFEIEVMRGSDVLVIPIQLNPPDDEEWTVETLARQLSIASFTETRKLVPDQLENKVVIRASDIGGPSAGFVFALQIVDLLSEEDLTSGLHIAATGTITEAGMVGAIGGIEQKVTITSRQGADIFLVPKYNEPAALKKARAIGTDMVVIGVESLDEALAVIKLQKQH</sequence>
<organism evidence="3 4">
    <name type="scientific">Paenibacillus yanchengensis</name>
    <dbReference type="NCBI Taxonomy" id="2035833"/>
    <lineage>
        <taxon>Bacteria</taxon>
        <taxon>Bacillati</taxon>
        <taxon>Bacillota</taxon>
        <taxon>Bacilli</taxon>
        <taxon>Bacillales</taxon>
        <taxon>Paenibacillaceae</taxon>
        <taxon>Paenibacillus</taxon>
    </lineage>
</organism>
<keyword evidence="4" id="KW-1185">Reference proteome</keyword>
<keyword evidence="1" id="KW-0472">Membrane</keyword>
<comment type="caution">
    <text evidence="3">The sequence shown here is derived from an EMBL/GenBank/DDBJ whole genome shotgun (WGS) entry which is preliminary data.</text>
</comment>
<dbReference type="EC" id="3.4.21.-" evidence="3"/>
<dbReference type="InterPro" id="IPR020568">
    <property type="entry name" value="Ribosomal_Su5_D2-typ_SF"/>
</dbReference>
<name>A0ABW4YMA1_9BACL</name>
<evidence type="ECO:0000259" key="2">
    <source>
        <dbReference type="Pfam" id="PF05362"/>
    </source>
</evidence>
<reference evidence="4" key="1">
    <citation type="journal article" date="2019" name="Int. J. Syst. Evol. Microbiol.">
        <title>The Global Catalogue of Microorganisms (GCM) 10K type strain sequencing project: providing services to taxonomists for standard genome sequencing and annotation.</title>
        <authorList>
            <consortium name="The Broad Institute Genomics Platform"/>
            <consortium name="The Broad Institute Genome Sequencing Center for Infectious Disease"/>
            <person name="Wu L."/>
            <person name="Ma J."/>
        </authorList>
    </citation>
    <scope>NUCLEOTIDE SEQUENCE [LARGE SCALE GENOMIC DNA]</scope>
    <source>
        <strain evidence="4">GH52</strain>
    </source>
</reference>
<keyword evidence="3" id="KW-0378">Hydrolase</keyword>
<dbReference type="RefSeq" id="WP_377773476.1">
    <property type="nucleotide sequence ID" value="NZ_JBHUHO010000032.1"/>
</dbReference>